<protein>
    <submittedName>
        <fullName evidence="1">Uncharacterized protein</fullName>
    </submittedName>
</protein>
<name>A0A6J5EVA3_9BURK</name>
<dbReference type="AlphaFoldDB" id="A0A6J5EVA3"/>
<gene>
    <name evidence="1" type="ORF">LMG29739_05424</name>
</gene>
<dbReference type="RefSeq" id="WP_175114564.1">
    <property type="nucleotide sequence ID" value="NZ_CADIKF010000060.1"/>
</dbReference>
<proteinExistence type="predicted"/>
<reference evidence="1 2" key="1">
    <citation type="submission" date="2020-04" db="EMBL/GenBank/DDBJ databases">
        <authorList>
            <person name="De Canck E."/>
        </authorList>
    </citation>
    <scope>NUCLEOTIDE SEQUENCE [LARGE SCALE GENOMIC DNA]</scope>
    <source>
        <strain evidence="1 2">LMG 29739</strain>
    </source>
</reference>
<organism evidence="1 2">
    <name type="scientific">Paraburkholderia solisilvae</name>
    <dbReference type="NCBI Taxonomy" id="624376"/>
    <lineage>
        <taxon>Bacteria</taxon>
        <taxon>Pseudomonadati</taxon>
        <taxon>Pseudomonadota</taxon>
        <taxon>Betaproteobacteria</taxon>
        <taxon>Burkholderiales</taxon>
        <taxon>Burkholderiaceae</taxon>
        <taxon>Paraburkholderia</taxon>
    </lineage>
</organism>
<dbReference type="Proteomes" id="UP000494329">
    <property type="component" value="Unassembled WGS sequence"/>
</dbReference>
<sequence>MPGYLDRCCNLYFRYLDALHEISSEALPFSHTDRVLYQLDKELGNGVGQSAKARNVKATGKANG</sequence>
<accession>A0A6J5EVA3</accession>
<evidence type="ECO:0000313" key="2">
    <source>
        <dbReference type="Proteomes" id="UP000494329"/>
    </source>
</evidence>
<evidence type="ECO:0000313" key="1">
    <source>
        <dbReference type="EMBL" id="CAB3768975.1"/>
    </source>
</evidence>
<keyword evidence="2" id="KW-1185">Reference proteome</keyword>
<dbReference type="EMBL" id="CADIKF010000060">
    <property type="protein sequence ID" value="CAB3768975.1"/>
    <property type="molecule type" value="Genomic_DNA"/>
</dbReference>